<organism evidence="1 2">
    <name type="scientific">Reyranella humidisoli</name>
    <dbReference type="NCBI Taxonomy" id="2849149"/>
    <lineage>
        <taxon>Bacteria</taxon>
        <taxon>Pseudomonadati</taxon>
        <taxon>Pseudomonadota</taxon>
        <taxon>Alphaproteobacteria</taxon>
        <taxon>Hyphomicrobiales</taxon>
        <taxon>Reyranellaceae</taxon>
        <taxon>Reyranella</taxon>
    </lineage>
</organism>
<reference evidence="1 2" key="1">
    <citation type="submission" date="2021-06" db="EMBL/GenBank/DDBJ databases">
        <authorList>
            <person name="Lee D.H."/>
        </authorList>
    </citation>
    <scope>NUCLEOTIDE SEQUENCE [LARGE SCALE GENOMIC DNA]</scope>
    <source>
        <strain evidence="1 2">MMS21-HV4-11</strain>
    </source>
</reference>
<dbReference type="Proteomes" id="UP000727907">
    <property type="component" value="Unassembled WGS sequence"/>
</dbReference>
<dbReference type="EMBL" id="JAHOPB010000002">
    <property type="protein sequence ID" value="MBU8876547.1"/>
    <property type="molecule type" value="Genomic_DNA"/>
</dbReference>
<comment type="caution">
    <text evidence="1">The sequence shown here is derived from an EMBL/GenBank/DDBJ whole genome shotgun (WGS) entry which is preliminary data.</text>
</comment>
<dbReference type="InterPro" id="IPR005358">
    <property type="entry name" value="Puta_zinc/iron-chelating_dom"/>
</dbReference>
<evidence type="ECO:0000313" key="1">
    <source>
        <dbReference type="EMBL" id="MBU8876547.1"/>
    </source>
</evidence>
<dbReference type="Pfam" id="PF03692">
    <property type="entry name" value="CxxCxxCC"/>
    <property type="match status" value="1"/>
</dbReference>
<keyword evidence="2" id="KW-1185">Reference proteome</keyword>
<name>A0ABS6IPM4_9HYPH</name>
<evidence type="ECO:0000313" key="2">
    <source>
        <dbReference type="Proteomes" id="UP000727907"/>
    </source>
</evidence>
<sequence>MAAEAHSTATLRLSVGDLRIVHPITVPTGPVAAADVVPALQGLVNTVVAAAEAGKAISCRKGCGACCRQLVPISRTEAERLMVTVANLPAERRATLEARFSAAGAALAAADLKERKGRPDRELSTGYFALGIPCPFLEEESCSIHPDRPLVCREYLVTSPAELCAGPEQEGVTPVPVPKVSLAARGLQDEREDWFPLALLMDWAKTRPKTGARRTGPEWIQKFLKGMSRKS</sequence>
<dbReference type="RefSeq" id="WP_216965418.1">
    <property type="nucleotide sequence ID" value="NZ_JAHOPB010000002.1"/>
</dbReference>
<proteinExistence type="predicted"/>
<protein>
    <submittedName>
        <fullName evidence="1">YkgJ family cysteine cluster protein</fullName>
    </submittedName>
</protein>
<accession>A0ABS6IPM4</accession>
<gene>
    <name evidence="1" type="ORF">KQ910_22430</name>
</gene>